<evidence type="ECO:0000313" key="2">
    <source>
        <dbReference type="EMBL" id="PGH58861.1"/>
    </source>
</evidence>
<dbReference type="Proteomes" id="UP000225379">
    <property type="component" value="Unassembled WGS sequence"/>
</dbReference>
<reference evidence="3" key="1">
    <citation type="submission" date="2017-10" db="EMBL/GenBank/DDBJ databases">
        <authorList>
            <person name="Kravchenko I.K."/>
            <person name="Grouzdev D.S."/>
        </authorList>
    </citation>
    <scope>NUCLEOTIDE SEQUENCE [LARGE SCALE GENOMIC DNA]</scope>
    <source>
        <strain evidence="3">B2</strain>
    </source>
</reference>
<dbReference type="OrthoDB" id="7822595at2"/>
<dbReference type="GO" id="GO:0055085">
    <property type="term" value="P:transmembrane transport"/>
    <property type="evidence" value="ECO:0007669"/>
    <property type="project" value="InterPro"/>
</dbReference>
<dbReference type="InterPro" id="IPR038404">
    <property type="entry name" value="TRAP_DctP_sf"/>
</dbReference>
<organism evidence="2 3">
    <name type="scientific">Azospirillum palustre</name>
    <dbReference type="NCBI Taxonomy" id="2044885"/>
    <lineage>
        <taxon>Bacteria</taxon>
        <taxon>Pseudomonadati</taxon>
        <taxon>Pseudomonadota</taxon>
        <taxon>Alphaproteobacteria</taxon>
        <taxon>Rhodospirillales</taxon>
        <taxon>Azospirillaceae</taxon>
        <taxon>Azospirillum</taxon>
    </lineage>
</organism>
<protein>
    <submittedName>
        <fullName evidence="2">C4-dicarboxylate transporter</fullName>
    </submittedName>
</protein>
<proteinExistence type="predicted"/>
<evidence type="ECO:0000256" key="1">
    <source>
        <dbReference type="ARBA" id="ARBA00022729"/>
    </source>
</evidence>
<dbReference type="AlphaFoldDB" id="A0A2B8BLN8"/>
<sequence>MASATAHAAETVTLKIAHFLPGVAQVQRQVLEPWCEDLGRESGGRIRCQFYPALQLGGTAAQLVDLARNGVADIVWTAPGYSTGRFPKTEVLELPGMLPVGGLAGGRAIWTFYQAHLQDEYAAYKLLALHGDGGMTIHTANRQVAKAADFAGLKLRAPNRTIARTLTELGATPVAMPPAQMTEAISKGVVDGASAVWEVIGPTKLDEVTRFHLETSPDEPVLGATVLALMMNRKSFDAMPADLKAILEKNSGMVLVERFGRAWDATITATRDKVKAQGQAVTVLSGSAYDEVLKKLEPVTAEWIAQASAKGIDAAPLAAAARQLAPRPN</sequence>
<comment type="caution">
    <text evidence="2">The sequence shown here is derived from an EMBL/GenBank/DDBJ whole genome shotgun (WGS) entry which is preliminary data.</text>
</comment>
<evidence type="ECO:0000313" key="3">
    <source>
        <dbReference type="Proteomes" id="UP000225379"/>
    </source>
</evidence>
<name>A0A2B8BLN8_9PROT</name>
<keyword evidence="1" id="KW-0732">Signal</keyword>
<dbReference type="EMBL" id="PDKW01000037">
    <property type="protein sequence ID" value="PGH58861.1"/>
    <property type="molecule type" value="Genomic_DNA"/>
</dbReference>
<dbReference type="PANTHER" id="PTHR33376:SF15">
    <property type="entry name" value="BLL6794 PROTEIN"/>
    <property type="match status" value="1"/>
</dbReference>
<dbReference type="NCBIfam" id="NF037995">
    <property type="entry name" value="TRAP_S1"/>
    <property type="match status" value="1"/>
</dbReference>
<dbReference type="CDD" id="cd13665">
    <property type="entry name" value="PBP2_TRAP_Dctp3_4"/>
    <property type="match status" value="1"/>
</dbReference>
<keyword evidence="3" id="KW-1185">Reference proteome</keyword>
<dbReference type="PANTHER" id="PTHR33376">
    <property type="match status" value="1"/>
</dbReference>
<accession>A0A2B8BLN8</accession>
<dbReference type="InterPro" id="IPR018389">
    <property type="entry name" value="DctP_fam"/>
</dbReference>
<dbReference type="Pfam" id="PF03480">
    <property type="entry name" value="DctP"/>
    <property type="match status" value="1"/>
</dbReference>
<gene>
    <name evidence="2" type="ORF">CRT60_02380</name>
</gene>
<dbReference type="Gene3D" id="3.40.190.170">
    <property type="entry name" value="Bacterial extracellular solute-binding protein, family 7"/>
    <property type="match status" value="1"/>
</dbReference>